<dbReference type="Gene3D" id="3.30.1360.180">
    <property type="match status" value="1"/>
</dbReference>
<protein>
    <submittedName>
        <fullName evidence="1">Nucleotide diphosphatase/phosphodiesterase npp2</fullName>
    </submittedName>
</protein>
<accession>A0A6C1E6F3</accession>
<dbReference type="GO" id="GO:0009141">
    <property type="term" value="P:nucleoside triphosphate metabolic process"/>
    <property type="evidence" value="ECO:0007669"/>
    <property type="project" value="TreeGrafter"/>
</dbReference>
<dbReference type="AlphaFoldDB" id="A0A6C1E6F3"/>
<dbReference type="Proteomes" id="UP000501346">
    <property type="component" value="Chromosome SeV"/>
</dbReference>
<dbReference type="CDD" id="cd16018">
    <property type="entry name" value="Enpp"/>
    <property type="match status" value="1"/>
</dbReference>
<dbReference type="SUPFAM" id="SSF53649">
    <property type="entry name" value="Alkaline phosphatase-like"/>
    <property type="match status" value="1"/>
</dbReference>
<reference evidence="1 2" key="1">
    <citation type="journal article" date="2019" name="BMC Genomics">
        <title>Chromosome level assembly and comparative genome analysis confirm lager-brewing yeasts originated from a single hybridization.</title>
        <authorList>
            <person name="Salazar A.N."/>
            <person name="Gorter de Vries A.R."/>
            <person name="van den Broek M."/>
            <person name="Brouwers N."/>
            <person name="de la Torre Cortes P."/>
            <person name="Kuijpers N.G.A."/>
            <person name="Daran J.G."/>
            <person name="Abeel T."/>
        </authorList>
    </citation>
    <scope>NUCLEOTIDE SEQUENCE [LARGE SCALE GENOMIC DNA]</scope>
    <source>
        <strain evidence="1 2">CBS 1483</strain>
    </source>
</reference>
<proteinExistence type="predicted"/>
<dbReference type="GO" id="GO:0017111">
    <property type="term" value="F:ribonucleoside triphosphate phosphatase activity"/>
    <property type="evidence" value="ECO:0007669"/>
    <property type="project" value="TreeGrafter"/>
</dbReference>
<evidence type="ECO:0000313" key="2">
    <source>
        <dbReference type="Proteomes" id="UP000501346"/>
    </source>
</evidence>
<dbReference type="Pfam" id="PF01663">
    <property type="entry name" value="Phosphodiest"/>
    <property type="match status" value="1"/>
</dbReference>
<dbReference type="InterPro" id="IPR017850">
    <property type="entry name" value="Alkaline_phosphatase_core_sf"/>
</dbReference>
<dbReference type="GO" id="GO:0047429">
    <property type="term" value="F:nucleoside triphosphate diphosphatase activity"/>
    <property type="evidence" value="ECO:0007669"/>
    <property type="project" value="TreeGrafter"/>
</dbReference>
<name>A0A6C1E6F3_SACPS</name>
<keyword evidence="2" id="KW-1185">Reference proteome</keyword>
<dbReference type="OrthoDB" id="415411at2759"/>
<dbReference type="PANTHER" id="PTHR10151">
    <property type="entry name" value="ECTONUCLEOTIDE PYROPHOSPHATASE/PHOSPHODIESTERASE"/>
    <property type="match status" value="1"/>
</dbReference>
<sequence length="480" mass="55971">MLLLEQGRRDLEKNDQNGVKARASTTWNWLWKSVLCGMTVVMLLSCDKRSARYDAGPREIVHRSSTYFNGTHEFKTLTILISIDGFLPRLIDEKCTPFLYSLHNLQSPYDINISTAPHMIPSFPTQTFPNHWSMVTGKYPIEHGIISNVFWDDATNSEFQPNNLDPRIWSNAADPIWQLLQTQSQNEYKVATHMWPGSDVTYNDCEEMPRERMPFYFDKFNQWEPLDEKLSQIFRYVDMPQLRDRPELILSYVPNVDWYGHNFGYDLRDKRLQDLIGEVDGFCHELIEGLQKRNLLALSNVMFVSDHGMSNVDMNNVENIVVWEKMFPDGAMSKYVSHLYNEGPMMMVYLEDPRDRRWMRDLIEFTLRKVYGEEISSKFHVILREDFEPDWKYFRYDDKPHAYDDRVGDIWVLADAHCAILKETGDVRAGVMGTHGYNFANCSDMASMFIGMGPMFNNGVIPPFENTEIYKLLIEASGVV</sequence>
<dbReference type="Gene3D" id="3.40.720.10">
    <property type="entry name" value="Alkaline Phosphatase, subunit A"/>
    <property type="match status" value="1"/>
</dbReference>
<gene>
    <name evidence="1" type="primary">NPP2_2</name>
    <name evidence="1" type="ORF">GRS66_007029</name>
</gene>
<organism evidence="1 2">
    <name type="scientific">Saccharomyces pastorianus</name>
    <name type="common">Lager yeast</name>
    <name type="synonym">Saccharomyces cerevisiae x Saccharomyces eubayanus</name>
    <dbReference type="NCBI Taxonomy" id="27292"/>
    <lineage>
        <taxon>Eukaryota</taxon>
        <taxon>Fungi</taxon>
        <taxon>Dikarya</taxon>
        <taxon>Ascomycota</taxon>
        <taxon>Saccharomycotina</taxon>
        <taxon>Saccharomycetes</taxon>
        <taxon>Saccharomycetales</taxon>
        <taxon>Saccharomycetaceae</taxon>
        <taxon>Saccharomyces</taxon>
    </lineage>
</organism>
<dbReference type="EMBL" id="CP049002">
    <property type="protein sequence ID" value="QID84521.1"/>
    <property type="molecule type" value="Genomic_DNA"/>
</dbReference>
<dbReference type="PANTHER" id="PTHR10151:SF120">
    <property type="entry name" value="BIS(5'-ADENOSYL)-TRIPHOSPHATASE"/>
    <property type="match status" value="1"/>
</dbReference>
<evidence type="ECO:0000313" key="1">
    <source>
        <dbReference type="EMBL" id="QID84521.1"/>
    </source>
</evidence>
<dbReference type="InterPro" id="IPR002591">
    <property type="entry name" value="Phosphodiest/P_Trfase"/>
</dbReference>